<evidence type="ECO:0000259" key="10">
    <source>
        <dbReference type="PROSITE" id="PS50928"/>
    </source>
</evidence>
<keyword evidence="4" id="KW-1003">Cell membrane</keyword>
<dbReference type="FunFam" id="1.10.3720.10:FF:000033">
    <property type="entry name" value="Polar amino acid ABC transporter permease"/>
    <property type="match status" value="1"/>
</dbReference>
<evidence type="ECO:0000256" key="1">
    <source>
        <dbReference type="ARBA" id="ARBA00004651"/>
    </source>
</evidence>
<comment type="similarity">
    <text evidence="2">Belongs to the binding-protein-dependent transport system permease family. HisMQ subfamily.</text>
</comment>
<dbReference type="Gene3D" id="1.10.3720.10">
    <property type="entry name" value="MetI-like"/>
    <property type="match status" value="1"/>
</dbReference>
<gene>
    <name evidence="11" type="ORF">NE646_08290</name>
</gene>
<feature type="domain" description="ABC transmembrane type-1" evidence="10">
    <location>
        <begin position="20"/>
        <end position="212"/>
    </location>
</feature>
<dbReference type="PANTHER" id="PTHR30614">
    <property type="entry name" value="MEMBRANE COMPONENT OF AMINO ACID ABC TRANSPORTER"/>
    <property type="match status" value="1"/>
</dbReference>
<proteinExistence type="inferred from homology"/>
<dbReference type="PANTHER" id="PTHR30614:SF20">
    <property type="entry name" value="GLUTAMINE TRANSPORT SYSTEM PERMEASE PROTEIN GLNP"/>
    <property type="match status" value="1"/>
</dbReference>
<feature type="transmembrane region" description="Helical" evidence="9">
    <location>
        <begin position="190"/>
        <end position="211"/>
    </location>
</feature>
<protein>
    <submittedName>
        <fullName evidence="11">Amino acid ABC transporter permease</fullName>
    </submittedName>
</protein>
<evidence type="ECO:0000256" key="3">
    <source>
        <dbReference type="ARBA" id="ARBA00022448"/>
    </source>
</evidence>
<dbReference type="InterPro" id="IPR010065">
    <property type="entry name" value="AA_ABC_transptr_permease_3TM"/>
</dbReference>
<dbReference type="EMBL" id="JANGAB010000003">
    <property type="protein sequence ID" value="MCQ4949667.1"/>
    <property type="molecule type" value="Genomic_DNA"/>
</dbReference>
<dbReference type="GO" id="GO:0022857">
    <property type="term" value="F:transmembrane transporter activity"/>
    <property type="evidence" value="ECO:0007669"/>
    <property type="project" value="InterPro"/>
</dbReference>
<dbReference type="PROSITE" id="PS50928">
    <property type="entry name" value="ABC_TM1"/>
    <property type="match status" value="1"/>
</dbReference>
<reference evidence="11" key="1">
    <citation type="submission" date="2022-06" db="EMBL/GenBank/DDBJ databases">
        <title>Isolation of gut microbiota from human fecal samples.</title>
        <authorList>
            <person name="Pamer E.G."/>
            <person name="Barat B."/>
            <person name="Waligurski E."/>
            <person name="Medina S."/>
            <person name="Paddock L."/>
            <person name="Mostad J."/>
        </authorList>
    </citation>
    <scope>NUCLEOTIDE SEQUENCE</scope>
    <source>
        <strain evidence="11">DFI.7.96</strain>
    </source>
</reference>
<dbReference type="AlphaFoldDB" id="A0AAW5K9Y1"/>
<dbReference type="InterPro" id="IPR000515">
    <property type="entry name" value="MetI-like"/>
</dbReference>
<dbReference type="CDD" id="cd06261">
    <property type="entry name" value="TM_PBP2"/>
    <property type="match status" value="1"/>
</dbReference>
<organism evidence="11 12">
    <name type="scientific">Bittarella massiliensis</name>
    <name type="common">ex Durand et al. 2017</name>
    <dbReference type="NCBI Taxonomy" id="1720313"/>
    <lineage>
        <taxon>Bacteria</taxon>
        <taxon>Bacillati</taxon>
        <taxon>Bacillota</taxon>
        <taxon>Clostridia</taxon>
        <taxon>Eubacteriales</taxon>
        <taxon>Oscillospiraceae</taxon>
        <taxon>Bittarella (ex Durand et al. 2017)</taxon>
    </lineage>
</organism>
<dbReference type="InterPro" id="IPR035906">
    <property type="entry name" value="MetI-like_sf"/>
</dbReference>
<keyword evidence="6" id="KW-0029">Amino-acid transport</keyword>
<dbReference type="NCBIfam" id="TIGR01726">
    <property type="entry name" value="HEQRo_perm_3TM"/>
    <property type="match status" value="1"/>
</dbReference>
<comment type="subcellular location">
    <subcellularLocation>
        <location evidence="1 9">Cell membrane</location>
        <topology evidence="1 9">Multi-pass membrane protein</topology>
    </subcellularLocation>
</comment>
<keyword evidence="5 9" id="KW-0812">Transmembrane</keyword>
<keyword evidence="3 9" id="KW-0813">Transport</keyword>
<evidence type="ECO:0000256" key="2">
    <source>
        <dbReference type="ARBA" id="ARBA00010072"/>
    </source>
</evidence>
<dbReference type="GO" id="GO:0006865">
    <property type="term" value="P:amino acid transport"/>
    <property type="evidence" value="ECO:0007669"/>
    <property type="project" value="UniProtKB-KW"/>
</dbReference>
<evidence type="ECO:0000313" key="12">
    <source>
        <dbReference type="Proteomes" id="UP001205063"/>
    </source>
</evidence>
<dbReference type="RefSeq" id="WP_185915992.1">
    <property type="nucleotide sequence ID" value="NZ_JACMSD010000004.1"/>
</dbReference>
<dbReference type="Pfam" id="PF00528">
    <property type="entry name" value="BPD_transp_1"/>
    <property type="match status" value="1"/>
</dbReference>
<sequence>MDIVQKIFTADNLLFMARSAGWSIIIAVCALLAGTVLGILAAAARISKSKILRAISTVYVEFIRGTPMLVQILFWFLGFPVVCKAITGSAVNIDPYAIGIIAMGINSGAYSCELIRSAIMAVDRGQWEAAQALGLSYTGMMRHIILPQAFKRIVPPLVSEFVTLIKDSSLISTIGAVELTQSAKVLGARYYNFILPLALACVVYLTLTLTISHFGKKIERKLAESD</sequence>
<evidence type="ECO:0000256" key="8">
    <source>
        <dbReference type="ARBA" id="ARBA00023136"/>
    </source>
</evidence>
<keyword evidence="7 9" id="KW-1133">Transmembrane helix</keyword>
<evidence type="ECO:0000256" key="6">
    <source>
        <dbReference type="ARBA" id="ARBA00022970"/>
    </source>
</evidence>
<evidence type="ECO:0000256" key="9">
    <source>
        <dbReference type="RuleBase" id="RU363032"/>
    </source>
</evidence>
<accession>A0AAW5K9Y1</accession>
<name>A0AAW5K9Y1_9FIRM</name>
<feature type="transmembrane region" description="Helical" evidence="9">
    <location>
        <begin position="20"/>
        <end position="46"/>
    </location>
</feature>
<evidence type="ECO:0000256" key="7">
    <source>
        <dbReference type="ARBA" id="ARBA00022989"/>
    </source>
</evidence>
<dbReference type="Proteomes" id="UP001205063">
    <property type="component" value="Unassembled WGS sequence"/>
</dbReference>
<dbReference type="InterPro" id="IPR043429">
    <property type="entry name" value="ArtM/GltK/GlnP/TcyL/YhdX-like"/>
</dbReference>
<evidence type="ECO:0000256" key="5">
    <source>
        <dbReference type="ARBA" id="ARBA00022692"/>
    </source>
</evidence>
<evidence type="ECO:0000256" key="4">
    <source>
        <dbReference type="ARBA" id="ARBA00022475"/>
    </source>
</evidence>
<comment type="caution">
    <text evidence="11">The sequence shown here is derived from an EMBL/GenBank/DDBJ whole genome shotgun (WGS) entry which is preliminary data.</text>
</comment>
<dbReference type="SUPFAM" id="SSF161098">
    <property type="entry name" value="MetI-like"/>
    <property type="match status" value="1"/>
</dbReference>
<evidence type="ECO:0000313" key="11">
    <source>
        <dbReference type="EMBL" id="MCQ4949667.1"/>
    </source>
</evidence>
<feature type="transmembrane region" description="Helical" evidence="9">
    <location>
        <begin position="58"/>
        <end position="77"/>
    </location>
</feature>
<keyword evidence="8 9" id="KW-0472">Membrane</keyword>
<dbReference type="GO" id="GO:0043190">
    <property type="term" value="C:ATP-binding cassette (ABC) transporter complex"/>
    <property type="evidence" value="ECO:0007669"/>
    <property type="project" value="InterPro"/>
</dbReference>